<evidence type="ECO:0000313" key="2">
    <source>
        <dbReference type="EMBL" id="MET3751476.1"/>
    </source>
</evidence>
<keyword evidence="1" id="KW-0812">Transmembrane</keyword>
<organism evidence="2 3">
    <name type="scientific">Blautia caecimuris</name>
    <dbReference type="NCBI Taxonomy" id="1796615"/>
    <lineage>
        <taxon>Bacteria</taxon>
        <taxon>Bacillati</taxon>
        <taxon>Bacillota</taxon>
        <taxon>Clostridia</taxon>
        <taxon>Lachnospirales</taxon>
        <taxon>Lachnospiraceae</taxon>
        <taxon>Blautia</taxon>
    </lineage>
</organism>
<feature type="transmembrane region" description="Helical" evidence="1">
    <location>
        <begin position="206"/>
        <end position="224"/>
    </location>
</feature>
<comment type="caution">
    <text evidence="2">The sequence shown here is derived from an EMBL/GenBank/DDBJ whole genome shotgun (WGS) entry which is preliminary data.</text>
</comment>
<keyword evidence="1" id="KW-1133">Transmembrane helix</keyword>
<gene>
    <name evidence="2" type="ORF">ABID24_002735</name>
</gene>
<keyword evidence="3" id="KW-1185">Reference proteome</keyword>
<feature type="transmembrane region" description="Helical" evidence="1">
    <location>
        <begin position="126"/>
        <end position="150"/>
    </location>
</feature>
<dbReference type="Proteomes" id="UP001549106">
    <property type="component" value="Unassembled WGS sequence"/>
</dbReference>
<protein>
    <submittedName>
        <fullName evidence="2">ABC-type Na+ efflux pump permease subunit</fullName>
    </submittedName>
</protein>
<evidence type="ECO:0000256" key="1">
    <source>
        <dbReference type="SAM" id="Phobius"/>
    </source>
</evidence>
<feature type="transmembrane region" description="Helical" evidence="1">
    <location>
        <begin position="81"/>
        <end position="105"/>
    </location>
</feature>
<evidence type="ECO:0000313" key="3">
    <source>
        <dbReference type="Proteomes" id="UP001549106"/>
    </source>
</evidence>
<feature type="transmembrane region" description="Helical" evidence="1">
    <location>
        <begin position="170"/>
        <end position="194"/>
    </location>
</feature>
<dbReference type="Pfam" id="PF12679">
    <property type="entry name" value="ABC2_membrane_2"/>
    <property type="match status" value="1"/>
</dbReference>
<dbReference type="EMBL" id="JBEPMJ010000022">
    <property type="protein sequence ID" value="MET3751476.1"/>
    <property type="molecule type" value="Genomic_DNA"/>
</dbReference>
<feature type="transmembrane region" description="Helical" evidence="1">
    <location>
        <begin position="230"/>
        <end position="247"/>
    </location>
</feature>
<keyword evidence="1" id="KW-0472">Membrane</keyword>
<dbReference type="RefSeq" id="WP_257465151.1">
    <property type="nucleotide sequence ID" value="NZ_BAABXP010000003.1"/>
</dbReference>
<reference evidence="2 3" key="1">
    <citation type="submission" date="2024-06" db="EMBL/GenBank/DDBJ databases">
        <title>Genomic Encyclopedia of Type Strains, Phase IV (KMG-IV): sequencing the most valuable type-strain genomes for metagenomic binning, comparative biology and taxonomic classification.</title>
        <authorList>
            <person name="Goeker M."/>
        </authorList>
    </citation>
    <scope>NUCLEOTIDE SEQUENCE [LARGE SCALE GENOMIC DNA]</scope>
    <source>
        <strain evidence="2 3">DSM 29492</strain>
    </source>
</reference>
<name>A0ABV2M4T2_9FIRM</name>
<feature type="transmembrane region" description="Helical" evidence="1">
    <location>
        <begin position="21"/>
        <end position="48"/>
    </location>
</feature>
<proteinExistence type="predicted"/>
<accession>A0ABV2M4T2</accession>
<sequence>MKQKMAAIIRKDLRNITTNKNLFLSLLIVPLVFTIIFPSILVCAIHFMPDDPDIQKMLELLPMSLRSGNMELDLMGMILNYILPVFFLIIPVMAASIMSASAFVGEKEKHTLETLLYCPLSVKQIFCAKVMASFFLSMLISFISFLAMLLVLEAETLFLMGSFLLPGISWFVILFLISPSVSLIAITLIVRGSAKAQSVEESQQGAVFLVIPLLLLAVGQFMGVLLVNTWILLGLGALCALAAGLLLKRSMGRFSYEMLLK</sequence>